<dbReference type="PROSITE" id="PS50262">
    <property type="entry name" value="G_PROTEIN_RECEP_F1_2"/>
    <property type="match status" value="1"/>
</dbReference>
<evidence type="ECO:0000256" key="7">
    <source>
        <dbReference type="ARBA" id="ARBA00023170"/>
    </source>
</evidence>
<name>A0ABN8M5C1_9CNID</name>
<evidence type="ECO:0000256" key="2">
    <source>
        <dbReference type="ARBA" id="ARBA00022475"/>
    </source>
</evidence>
<feature type="transmembrane region" description="Helical" evidence="10">
    <location>
        <begin position="179"/>
        <end position="201"/>
    </location>
</feature>
<keyword evidence="8 9" id="KW-0807">Transducer</keyword>
<evidence type="ECO:0000256" key="3">
    <source>
        <dbReference type="ARBA" id="ARBA00022692"/>
    </source>
</evidence>
<dbReference type="InterPro" id="IPR017452">
    <property type="entry name" value="GPCR_Rhodpsn_7TM"/>
</dbReference>
<evidence type="ECO:0000256" key="5">
    <source>
        <dbReference type="ARBA" id="ARBA00023040"/>
    </source>
</evidence>
<keyword evidence="6 10" id="KW-0472">Membrane</keyword>
<dbReference type="PRINTS" id="PR00237">
    <property type="entry name" value="GPCRRHODOPSN"/>
</dbReference>
<dbReference type="PANTHER" id="PTHR22752">
    <property type="entry name" value="G PROTEIN-COUPLED RECEPTOR"/>
    <property type="match status" value="1"/>
</dbReference>
<accession>A0ABN8M5C1</accession>
<comment type="caution">
    <text evidence="12">The sequence shown here is derived from an EMBL/GenBank/DDBJ whole genome shotgun (WGS) entry which is preliminary data.</text>
</comment>
<reference evidence="12 13" key="1">
    <citation type="submission" date="2022-05" db="EMBL/GenBank/DDBJ databases">
        <authorList>
            <consortium name="Genoscope - CEA"/>
            <person name="William W."/>
        </authorList>
    </citation>
    <scope>NUCLEOTIDE SEQUENCE [LARGE SCALE GENOMIC DNA]</scope>
</reference>
<protein>
    <recommendedName>
        <fullName evidence="11">G-protein coupled receptors family 1 profile domain-containing protein</fullName>
    </recommendedName>
</protein>
<dbReference type="PANTHER" id="PTHR22752:SF1">
    <property type="entry name" value="G-PROTEIN COUPLED RECEPTOR 176"/>
    <property type="match status" value="1"/>
</dbReference>
<dbReference type="Gene3D" id="1.20.1070.10">
    <property type="entry name" value="Rhodopsin 7-helix transmembrane proteins"/>
    <property type="match status" value="1"/>
</dbReference>
<dbReference type="InterPro" id="IPR000276">
    <property type="entry name" value="GPCR_Rhodpsn"/>
</dbReference>
<feature type="transmembrane region" description="Helical" evidence="10">
    <location>
        <begin position="239"/>
        <end position="261"/>
    </location>
</feature>
<dbReference type="CDD" id="cd00637">
    <property type="entry name" value="7tm_classA_rhodopsin-like"/>
    <property type="match status" value="1"/>
</dbReference>
<feature type="transmembrane region" description="Helical" evidence="10">
    <location>
        <begin position="79"/>
        <end position="104"/>
    </location>
</feature>
<proteinExistence type="inferred from homology"/>
<evidence type="ECO:0000256" key="6">
    <source>
        <dbReference type="ARBA" id="ARBA00023136"/>
    </source>
</evidence>
<evidence type="ECO:0000313" key="13">
    <source>
        <dbReference type="Proteomes" id="UP001159427"/>
    </source>
</evidence>
<comment type="subcellular location">
    <subcellularLocation>
        <location evidence="1">Cell membrane</location>
        <topology evidence="1">Multi-pass membrane protein</topology>
    </subcellularLocation>
</comment>
<keyword evidence="4 10" id="KW-1133">Transmembrane helix</keyword>
<keyword evidence="3 9" id="KW-0812">Transmembrane</keyword>
<feature type="transmembrane region" description="Helical" evidence="10">
    <location>
        <begin position="125"/>
        <end position="143"/>
    </location>
</feature>
<keyword evidence="7 9" id="KW-0675">Receptor</keyword>
<evidence type="ECO:0000313" key="12">
    <source>
        <dbReference type="EMBL" id="CAH3024747.1"/>
    </source>
</evidence>
<evidence type="ECO:0000256" key="9">
    <source>
        <dbReference type="RuleBase" id="RU000688"/>
    </source>
</evidence>
<evidence type="ECO:0000256" key="8">
    <source>
        <dbReference type="ARBA" id="ARBA00023224"/>
    </source>
</evidence>
<organism evidence="12 13">
    <name type="scientific">Porites evermanni</name>
    <dbReference type="NCBI Taxonomy" id="104178"/>
    <lineage>
        <taxon>Eukaryota</taxon>
        <taxon>Metazoa</taxon>
        <taxon>Cnidaria</taxon>
        <taxon>Anthozoa</taxon>
        <taxon>Hexacorallia</taxon>
        <taxon>Scleractinia</taxon>
        <taxon>Fungiina</taxon>
        <taxon>Poritidae</taxon>
        <taxon>Porites</taxon>
    </lineage>
</organism>
<evidence type="ECO:0000256" key="4">
    <source>
        <dbReference type="ARBA" id="ARBA00022989"/>
    </source>
</evidence>
<evidence type="ECO:0000259" key="11">
    <source>
        <dbReference type="PROSITE" id="PS50262"/>
    </source>
</evidence>
<evidence type="ECO:0000256" key="10">
    <source>
        <dbReference type="SAM" id="Phobius"/>
    </source>
</evidence>
<keyword evidence="13" id="KW-1185">Reference proteome</keyword>
<feature type="transmembrane region" description="Helical" evidence="10">
    <location>
        <begin position="15"/>
        <end position="36"/>
    </location>
</feature>
<dbReference type="Pfam" id="PF00001">
    <property type="entry name" value="7tm_1"/>
    <property type="match status" value="1"/>
</dbReference>
<evidence type="ECO:0000256" key="1">
    <source>
        <dbReference type="ARBA" id="ARBA00004651"/>
    </source>
</evidence>
<dbReference type="EMBL" id="CALNXI010000317">
    <property type="protein sequence ID" value="CAH3024747.1"/>
    <property type="molecule type" value="Genomic_DNA"/>
</dbReference>
<gene>
    <name evidence="12" type="ORF">PEVE_00023848</name>
</gene>
<feature type="domain" description="G-protein coupled receptors family 1 profile" evidence="11">
    <location>
        <begin position="27"/>
        <end position="290"/>
    </location>
</feature>
<feature type="transmembrane region" description="Helical" evidence="10">
    <location>
        <begin position="48"/>
        <end position="73"/>
    </location>
</feature>
<sequence>MGVYPAHDLNITKSFFYLSVVACTLSSNSIILFSFFQNYKMRTVTNTMVINHCLTDMLMVMSDVAFYITPGYIPGLTDSYVFCTLSVFFDSLFKVASFLSMVCIAFDRYHNLVRTGRKRMTKKRVALLIAWVWTQSSVVATPWNELIKSDTSTNTSGCALVKTLPLLLEIGSAFSTLSVVFKITSLLLPLLGIYCISFRIFSAGRTRRRVDIQHRSNIQRRFSPTHFANRTARAKITAILLLGIYTVFTAPFLGTVMWTMFSNNRALEPSAAFAVNFWLRLKGVLFPILYITRNRVVLNSVQKLVCCKSRTPYSSDAFVIPGIRKRGILKNHPEGPAQRISLRGHGTVEELGILCIAKNALPKPVNFTDLSKERRVSITEETSI</sequence>
<dbReference type="Proteomes" id="UP001159427">
    <property type="component" value="Unassembled WGS sequence"/>
</dbReference>
<dbReference type="SUPFAM" id="SSF81321">
    <property type="entry name" value="Family A G protein-coupled receptor-like"/>
    <property type="match status" value="1"/>
</dbReference>
<dbReference type="PROSITE" id="PS00237">
    <property type="entry name" value="G_PROTEIN_RECEP_F1_1"/>
    <property type="match status" value="1"/>
</dbReference>
<comment type="similarity">
    <text evidence="9">Belongs to the G-protein coupled receptor 1 family.</text>
</comment>
<feature type="transmembrane region" description="Helical" evidence="10">
    <location>
        <begin position="273"/>
        <end position="292"/>
    </location>
</feature>
<keyword evidence="2" id="KW-1003">Cell membrane</keyword>
<keyword evidence="5 9" id="KW-0297">G-protein coupled receptor</keyword>